<dbReference type="RefSeq" id="XP_040687208.1">
    <property type="nucleotide sequence ID" value="XM_040839480.1"/>
</dbReference>
<dbReference type="InterPro" id="IPR049552">
    <property type="entry name" value="PKS_DH_N"/>
</dbReference>
<keyword evidence="1" id="KW-0596">Phosphopantetheine</keyword>
<keyword evidence="12" id="KW-1185">Reference proteome</keyword>
<feature type="region of interest" description="N-terminal hotdog fold" evidence="6">
    <location>
        <begin position="919"/>
        <end position="1035"/>
    </location>
</feature>
<dbReference type="InterPro" id="IPR036291">
    <property type="entry name" value="NAD(P)-bd_dom_sf"/>
</dbReference>
<dbReference type="SUPFAM" id="SSF51735">
    <property type="entry name" value="NAD(P)-binding Rossmann-fold domains"/>
    <property type="match status" value="2"/>
</dbReference>
<dbReference type="InterPro" id="IPR001227">
    <property type="entry name" value="Ac_transferase_dom_sf"/>
</dbReference>
<dbReference type="PROSITE" id="PS52004">
    <property type="entry name" value="KS3_2"/>
    <property type="match status" value="1"/>
</dbReference>
<organism evidence="11 12">
    <name type="scientific">Aspergillus wentii DTO 134E9</name>
    <dbReference type="NCBI Taxonomy" id="1073089"/>
    <lineage>
        <taxon>Eukaryota</taxon>
        <taxon>Fungi</taxon>
        <taxon>Dikarya</taxon>
        <taxon>Ascomycota</taxon>
        <taxon>Pezizomycotina</taxon>
        <taxon>Eurotiomycetes</taxon>
        <taxon>Eurotiomycetidae</taxon>
        <taxon>Eurotiales</taxon>
        <taxon>Aspergillaceae</taxon>
        <taxon>Aspergillus</taxon>
        <taxon>Aspergillus subgen. Cremei</taxon>
    </lineage>
</organism>
<evidence type="ECO:0000313" key="11">
    <source>
        <dbReference type="EMBL" id="OJJ33531.1"/>
    </source>
</evidence>
<dbReference type="Pfam" id="PF00698">
    <property type="entry name" value="Acyl_transf_1"/>
    <property type="match status" value="1"/>
</dbReference>
<dbReference type="PROSITE" id="PS52019">
    <property type="entry name" value="PKS_MFAS_DH"/>
    <property type="match status" value="1"/>
</dbReference>
<dbReference type="STRING" id="1073089.A0A1L9RF21"/>
<evidence type="ECO:0000256" key="1">
    <source>
        <dbReference type="ARBA" id="ARBA00022450"/>
    </source>
</evidence>
<dbReference type="Gene3D" id="3.40.366.10">
    <property type="entry name" value="Malonyl-Coenzyme A Acyl Carrier Protein, domain 2"/>
    <property type="match status" value="1"/>
</dbReference>
<dbReference type="CDD" id="cd05274">
    <property type="entry name" value="KR_FAS_SDR_x"/>
    <property type="match status" value="1"/>
</dbReference>
<dbReference type="InterPro" id="IPR020806">
    <property type="entry name" value="PKS_PP-bd"/>
</dbReference>
<dbReference type="GO" id="GO:0031177">
    <property type="term" value="F:phosphopantetheine binding"/>
    <property type="evidence" value="ECO:0007669"/>
    <property type="project" value="InterPro"/>
</dbReference>
<evidence type="ECO:0000256" key="5">
    <source>
        <dbReference type="ARBA" id="ARBA00038879"/>
    </source>
</evidence>
<evidence type="ECO:0000256" key="6">
    <source>
        <dbReference type="PROSITE-ProRule" id="PRU01363"/>
    </source>
</evidence>
<reference evidence="12" key="1">
    <citation type="journal article" date="2017" name="Genome Biol.">
        <title>Comparative genomics reveals high biological diversity and specific adaptations in the industrially and medically important fungal genus Aspergillus.</title>
        <authorList>
            <person name="de Vries R.P."/>
            <person name="Riley R."/>
            <person name="Wiebenga A."/>
            <person name="Aguilar-Osorio G."/>
            <person name="Amillis S."/>
            <person name="Uchima C.A."/>
            <person name="Anderluh G."/>
            <person name="Asadollahi M."/>
            <person name="Askin M."/>
            <person name="Barry K."/>
            <person name="Battaglia E."/>
            <person name="Bayram O."/>
            <person name="Benocci T."/>
            <person name="Braus-Stromeyer S.A."/>
            <person name="Caldana C."/>
            <person name="Canovas D."/>
            <person name="Cerqueira G.C."/>
            <person name="Chen F."/>
            <person name="Chen W."/>
            <person name="Choi C."/>
            <person name="Clum A."/>
            <person name="Dos Santos R.A."/>
            <person name="Damasio A.R."/>
            <person name="Diallinas G."/>
            <person name="Emri T."/>
            <person name="Fekete E."/>
            <person name="Flipphi M."/>
            <person name="Freyberg S."/>
            <person name="Gallo A."/>
            <person name="Gournas C."/>
            <person name="Habgood R."/>
            <person name="Hainaut M."/>
            <person name="Harispe M.L."/>
            <person name="Henrissat B."/>
            <person name="Hilden K.S."/>
            <person name="Hope R."/>
            <person name="Hossain A."/>
            <person name="Karabika E."/>
            <person name="Karaffa L."/>
            <person name="Karanyi Z."/>
            <person name="Krasevec N."/>
            <person name="Kuo A."/>
            <person name="Kusch H."/>
            <person name="LaButti K."/>
            <person name="Lagendijk E.L."/>
            <person name="Lapidus A."/>
            <person name="Levasseur A."/>
            <person name="Lindquist E."/>
            <person name="Lipzen A."/>
            <person name="Logrieco A.F."/>
            <person name="MacCabe A."/>
            <person name="Maekelae M.R."/>
            <person name="Malavazi I."/>
            <person name="Melin P."/>
            <person name="Meyer V."/>
            <person name="Mielnichuk N."/>
            <person name="Miskei M."/>
            <person name="Molnar A.P."/>
            <person name="Mule G."/>
            <person name="Ngan C.Y."/>
            <person name="Orejas M."/>
            <person name="Orosz E."/>
            <person name="Ouedraogo J.P."/>
            <person name="Overkamp K.M."/>
            <person name="Park H.-S."/>
            <person name="Perrone G."/>
            <person name="Piumi F."/>
            <person name="Punt P.J."/>
            <person name="Ram A.F."/>
            <person name="Ramon A."/>
            <person name="Rauscher S."/>
            <person name="Record E."/>
            <person name="Riano-Pachon D.M."/>
            <person name="Robert V."/>
            <person name="Roehrig J."/>
            <person name="Ruller R."/>
            <person name="Salamov A."/>
            <person name="Salih N.S."/>
            <person name="Samson R.A."/>
            <person name="Sandor E."/>
            <person name="Sanguinetti M."/>
            <person name="Schuetze T."/>
            <person name="Sepcic K."/>
            <person name="Shelest E."/>
            <person name="Sherlock G."/>
            <person name="Sophianopoulou V."/>
            <person name="Squina F.M."/>
            <person name="Sun H."/>
            <person name="Susca A."/>
            <person name="Todd R.B."/>
            <person name="Tsang A."/>
            <person name="Unkles S.E."/>
            <person name="van de Wiele N."/>
            <person name="van Rossen-Uffink D."/>
            <person name="Oliveira J.V."/>
            <person name="Vesth T.C."/>
            <person name="Visser J."/>
            <person name="Yu J.-H."/>
            <person name="Zhou M."/>
            <person name="Andersen M.R."/>
            <person name="Archer D.B."/>
            <person name="Baker S.E."/>
            <person name="Benoit I."/>
            <person name="Brakhage A.A."/>
            <person name="Braus G.H."/>
            <person name="Fischer R."/>
            <person name="Frisvad J.C."/>
            <person name="Goldman G.H."/>
            <person name="Houbraken J."/>
            <person name="Oakley B."/>
            <person name="Pocsi I."/>
            <person name="Scazzocchio C."/>
            <person name="Seiboth B."/>
            <person name="vanKuyk P.A."/>
            <person name="Wortman J."/>
            <person name="Dyer P.S."/>
            <person name="Grigoriev I.V."/>
        </authorList>
    </citation>
    <scope>NUCLEOTIDE SEQUENCE [LARGE SCALE GENOMIC DNA]</scope>
    <source>
        <strain evidence="12">DTO 134E9</strain>
    </source>
</reference>
<dbReference type="EC" id="2.3.1.165" evidence="5"/>
<name>A0A1L9RF21_ASPWE</name>
<proteinExistence type="predicted"/>
<dbReference type="InterPro" id="IPR057326">
    <property type="entry name" value="KR_dom"/>
</dbReference>
<dbReference type="SUPFAM" id="SSF55048">
    <property type="entry name" value="Probable ACP-binding domain of malonyl-CoA ACP transacylase"/>
    <property type="match status" value="1"/>
</dbReference>
<dbReference type="Gene3D" id="3.10.129.110">
    <property type="entry name" value="Polyketide synthase dehydratase"/>
    <property type="match status" value="1"/>
</dbReference>
<dbReference type="Gene3D" id="3.40.47.10">
    <property type="match status" value="1"/>
</dbReference>
<gene>
    <name evidence="11" type="ORF">ASPWEDRAFT_744871</name>
</gene>
<dbReference type="Gene3D" id="3.30.70.3290">
    <property type="match status" value="1"/>
</dbReference>
<dbReference type="PANTHER" id="PTHR43775">
    <property type="entry name" value="FATTY ACID SYNTHASE"/>
    <property type="match status" value="1"/>
</dbReference>
<protein>
    <recommendedName>
        <fullName evidence="5">6-methylsalicylic acid synthase</fullName>
        <ecNumber evidence="5">2.3.1.165</ecNumber>
    </recommendedName>
</protein>
<dbReference type="InterPro" id="IPR032821">
    <property type="entry name" value="PKS_assoc"/>
</dbReference>
<dbReference type="InterPro" id="IPR014031">
    <property type="entry name" value="Ketoacyl_synth_C"/>
</dbReference>
<dbReference type="InterPro" id="IPR013968">
    <property type="entry name" value="PKS_KR"/>
</dbReference>
<evidence type="ECO:0000256" key="7">
    <source>
        <dbReference type="SAM" id="MobiDB-lite"/>
    </source>
</evidence>
<dbReference type="Pfam" id="PF21089">
    <property type="entry name" value="PKS_DH_N"/>
    <property type="match status" value="1"/>
</dbReference>
<evidence type="ECO:0000313" key="12">
    <source>
        <dbReference type="Proteomes" id="UP000184383"/>
    </source>
</evidence>
<dbReference type="Gene3D" id="1.10.1200.10">
    <property type="entry name" value="ACP-like"/>
    <property type="match status" value="1"/>
</dbReference>
<keyword evidence="3" id="KW-0808">Transferase</keyword>
<dbReference type="Pfam" id="PF16197">
    <property type="entry name" value="KAsynt_C_assoc"/>
    <property type="match status" value="1"/>
</dbReference>
<feature type="region of interest" description="C-terminal hotdog fold" evidence="6">
    <location>
        <begin position="1047"/>
        <end position="1190"/>
    </location>
</feature>
<dbReference type="InterPro" id="IPR018201">
    <property type="entry name" value="Ketoacyl_synth_AS"/>
</dbReference>
<dbReference type="SMART" id="SM00823">
    <property type="entry name" value="PKS_PP"/>
    <property type="match status" value="1"/>
</dbReference>
<dbReference type="Pfam" id="PF02801">
    <property type="entry name" value="Ketoacyl-synt_C"/>
    <property type="match status" value="1"/>
</dbReference>
<keyword evidence="2" id="KW-0597">Phosphoprotein</keyword>
<dbReference type="EMBL" id="KV878214">
    <property type="protein sequence ID" value="OJJ33531.1"/>
    <property type="molecule type" value="Genomic_DNA"/>
</dbReference>
<dbReference type="InterPro" id="IPR020841">
    <property type="entry name" value="PKS_Beta-ketoAc_synthase_dom"/>
</dbReference>
<feature type="active site" description="Proton acceptor; for dehydratase activity" evidence="6">
    <location>
        <position position="951"/>
    </location>
</feature>
<dbReference type="SMART" id="SM01294">
    <property type="entry name" value="PKS_PP_betabranch"/>
    <property type="match status" value="1"/>
</dbReference>
<dbReference type="SMART" id="SM00825">
    <property type="entry name" value="PKS_KS"/>
    <property type="match status" value="1"/>
</dbReference>
<evidence type="ECO:0000256" key="4">
    <source>
        <dbReference type="ARBA" id="ARBA00023268"/>
    </source>
</evidence>
<feature type="domain" description="Ketosynthase family 3 (KS3)" evidence="9">
    <location>
        <begin position="29"/>
        <end position="452"/>
    </location>
</feature>
<dbReference type="SUPFAM" id="SSF53901">
    <property type="entry name" value="Thiolase-like"/>
    <property type="match status" value="1"/>
</dbReference>
<evidence type="ECO:0000256" key="3">
    <source>
        <dbReference type="ARBA" id="ARBA00022679"/>
    </source>
</evidence>
<evidence type="ECO:0000259" key="9">
    <source>
        <dbReference type="PROSITE" id="PS52004"/>
    </source>
</evidence>
<feature type="domain" description="Carrier" evidence="8">
    <location>
        <begin position="1681"/>
        <end position="1758"/>
    </location>
</feature>
<dbReference type="Pfam" id="PF00550">
    <property type="entry name" value="PP-binding"/>
    <property type="match status" value="1"/>
</dbReference>
<evidence type="ECO:0000256" key="2">
    <source>
        <dbReference type="ARBA" id="ARBA00022553"/>
    </source>
</evidence>
<dbReference type="Proteomes" id="UP000184383">
    <property type="component" value="Unassembled WGS sequence"/>
</dbReference>
<dbReference type="PROSITE" id="PS00606">
    <property type="entry name" value="KS3_1"/>
    <property type="match status" value="1"/>
</dbReference>
<dbReference type="GO" id="GO:0004315">
    <property type="term" value="F:3-oxoacyl-[acyl-carrier-protein] synthase activity"/>
    <property type="evidence" value="ECO:0007669"/>
    <property type="project" value="InterPro"/>
</dbReference>
<dbReference type="VEuPathDB" id="FungiDB:ASPWEDRAFT_744871"/>
<evidence type="ECO:0000259" key="10">
    <source>
        <dbReference type="PROSITE" id="PS52019"/>
    </source>
</evidence>
<dbReference type="InterPro" id="IPR016036">
    <property type="entry name" value="Malonyl_transacylase_ACP-bd"/>
</dbReference>
<feature type="active site" description="Proton donor; for dehydratase activity" evidence="6">
    <location>
        <position position="1110"/>
    </location>
</feature>
<dbReference type="SMART" id="SM00822">
    <property type="entry name" value="PKS_KR"/>
    <property type="match status" value="1"/>
</dbReference>
<dbReference type="InterPro" id="IPR036736">
    <property type="entry name" value="ACP-like_sf"/>
</dbReference>
<feature type="domain" description="PKS/mFAS DH" evidence="10">
    <location>
        <begin position="919"/>
        <end position="1190"/>
    </location>
</feature>
<dbReference type="InterPro" id="IPR014043">
    <property type="entry name" value="Acyl_transferase_dom"/>
</dbReference>
<sequence length="1764" mass="191236">MSSTPRSCSISTTNDNGTYTTNSSEPDTYDGVAVVGMGCRVAGGVESPEQLWEFLLAQKDGSSEIPPARWEPYYNRDHRNKGILNKATTGGYFVKNLDDFDPQFFGISPREAEQMDPQQRISLEVAWEALQDAGIPAKSLKGTNTSVFWGVNSDDYSKLLLEDLANVEAWMGIGTAYCGVPNRISYHLDLAGPSVAVDAACASSLVAVHNGVSAILSGESSISIVGGVNALYGPGLTTVLQKAGALAPDGRCRSFDDGAVGYGRGEGAGAVILKNHAQAIRDGDHIRGIIKGSAVAHDGKTNGIMAPNAVSQTLVAKNALRAANLEASAIQYVEAHATSTPLGDPTEISAMSAVYGLNVDHPCYIGSIKPNIGHLEAGAGVMGLIKAVLAVEKGILPPQVNLKTLNSRIDWKSSGLEVVRTSRAWPETDAPRRAAVCSYGYGGTVSHAVLEQYQGTLSHGISRTENSPMILLVSAHQKKRLPIVAEQLWSWFKSNGTEENLASVCTTLATRRDHYEFRVSAVIQNINEALEVLDRLRKGSTDKWMTESRCLPQNASKEAVWVFSGHGAQWTDMGKELLTTNRAFCKAIEPLDEVVQKEIDSSPIEWLRNGDFQSTDRIQILTYIMQIGIAAVLHSQGVFPDAVIGHSVGEIAASVVAGALSPVEGALVVTRRAILYRQVMGQGAMLLVNKSTSDVTQDLRNREDVVVAINSSPSSCVIAGAKDEVMMIADMYKEQAVKTFRVKTDVGFHSPMMVPLGEPLLSALQDVLHPTKPSVKLYSTALAEPRGQDLRDAEYWMANMINPVRLTDAVESAAEDGHRVFLEVASHPLVSHSVTETLLDGEIEDFLVVSTLRRDQPAVKSLLNCLGQLHCSGVEIDWKAQVPGPWAQGLPTGPWLHQPTLPKVSSNPTSMGSHETNQHSIAGHRIAVAGTDTVVYTSMLDKDSKPFPGHHPVSGTEIVPAACLLNTFFKSTRGRQLQNIHLRVPVAIDVPRTIQVVVQGNQVRIMSQLSHTENADDRSWLTHTTASWNITSALNEEKIDLSESGCRSRKRQPDSFTIDYLASVGVSAMGFPWKVLEHYGDSSEMLARVDVSPGVDVPDWDQSSWAPFLDAATSIGSCIFFDEARLRMPSQVQQVDILTNHSPPKLGWVHVRRNPSSESCSDIRILDNQGDLLVKLTSMQFSEIEGTPGSNKAVGGLVHRVAWPPAKPAEEPLRIEQVILVSSDPSLMQRYAGTLPGHVKLRQVSGPDEVQSLLESTAESTAIAYIPAEVASFAEVFEATKNHTWQLLQIMKCAIHSSAPVKVFALTTNVMQGQSAAALANAPLVGLSRVIASEHPDDFGGLIDSENYAVPLTTMKYIQDADVIRVLDGVPRTARLRALPTDRRTQPISSSLPRPQGTYLVTGGMGALGLATAEFLAENGAQRLVLLSRRLLPPRSTWNNVQADLQPIIAKIQDLEQRGVSVHTLALDISAPTATRELLNALQRLDLPPVLGLVHAAGVLENELILESTQNAFHRVFAPKVNGALVLHEAFPPGTLDFFMLFSSCGQLLGFPGQGSYGSANTFLDTLATHRRNLGENSVSFQWTSWRGMGMGCDSEFVAAELEGKGITDITRSEAFQAWNRLAQYDLDHGVVLRTRTLDSNEPVPSPVLQDIVTRSLDINTQSDGSAKRETSNTIPSSGPELRNYLDKQIRSCVASVLQLSPSDVDSRAAMSDLGLDSVMSVAFRRQLQQTLKIPVPPTLAWNHPTVKHLVEWFVKKLGPQNVR</sequence>
<dbReference type="CDD" id="cd00833">
    <property type="entry name" value="PKS"/>
    <property type="match status" value="1"/>
</dbReference>
<dbReference type="GO" id="GO:0006633">
    <property type="term" value="P:fatty acid biosynthetic process"/>
    <property type="evidence" value="ECO:0007669"/>
    <property type="project" value="InterPro"/>
</dbReference>
<dbReference type="GO" id="GO:0004312">
    <property type="term" value="F:fatty acid synthase activity"/>
    <property type="evidence" value="ECO:0007669"/>
    <property type="project" value="TreeGrafter"/>
</dbReference>
<dbReference type="InterPro" id="IPR042104">
    <property type="entry name" value="PKS_dehydratase_sf"/>
</dbReference>
<dbReference type="SUPFAM" id="SSF52151">
    <property type="entry name" value="FabD/lysophospholipase-like"/>
    <property type="match status" value="1"/>
</dbReference>
<accession>A0A1L9RF21</accession>
<evidence type="ECO:0000259" key="8">
    <source>
        <dbReference type="PROSITE" id="PS50075"/>
    </source>
</evidence>
<dbReference type="SMART" id="SM00827">
    <property type="entry name" value="PKS_AT"/>
    <property type="match status" value="1"/>
</dbReference>
<dbReference type="SUPFAM" id="SSF47336">
    <property type="entry name" value="ACP-like"/>
    <property type="match status" value="1"/>
</dbReference>
<dbReference type="Pfam" id="PF00109">
    <property type="entry name" value="ketoacyl-synt"/>
    <property type="match status" value="1"/>
</dbReference>
<keyword evidence="4" id="KW-0511">Multifunctional enzyme</keyword>
<dbReference type="Gene3D" id="3.40.50.720">
    <property type="entry name" value="NAD(P)-binding Rossmann-like Domain"/>
    <property type="match status" value="1"/>
</dbReference>
<dbReference type="InterPro" id="IPR009081">
    <property type="entry name" value="PP-bd_ACP"/>
</dbReference>
<dbReference type="OrthoDB" id="5334845at2759"/>
<dbReference type="InterPro" id="IPR016035">
    <property type="entry name" value="Acyl_Trfase/lysoPLipase"/>
</dbReference>
<feature type="region of interest" description="Disordered" evidence="7">
    <location>
        <begin position="1"/>
        <end position="26"/>
    </location>
</feature>
<feature type="region of interest" description="Disordered" evidence="7">
    <location>
        <begin position="1660"/>
        <end position="1681"/>
    </location>
</feature>
<dbReference type="InterPro" id="IPR050091">
    <property type="entry name" value="PKS_NRPS_Biosynth_Enz"/>
</dbReference>
<dbReference type="InterPro" id="IPR014030">
    <property type="entry name" value="Ketoacyl_synth_N"/>
</dbReference>
<dbReference type="GeneID" id="63755328"/>
<dbReference type="GO" id="GO:0044550">
    <property type="term" value="P:secondary metabolite biosynthetic process"/>
    <property type="evidence" value="ECO:0007669"/>
    <property type="project" value="UniProtKB-ARBA"/>
</dbReference>
<dbReference type="InterPro" id="IPR016039">
    <property type="entry name" value="Thiolase-like"/>
</dbReference>
<dbReference type="PROSITE" id="PS50075">
    <property type="entry name" value="CARRIER"/>
    <property type="match status" value="1"/>
</dbReference>
<dbReference type="PANTHER" id="PTHR43775:SF22">
    <property type="entry name" value="SYNTHASE, PUTATIVE (JCVI)-RELATED"/>
    <property type="match status" value="1"/>
</dbReference>
<dbReference type="InterPro" id="IPR049900">
    <property type="entry name" value="PKS_mFAS_DH"/>
</dbReference>
<dbReference type="Pfam" id="PF08659">
    <property type="entry name" value="KR"/>
    <property type="match status" value="1"/>
</dbReference>